<name>A0A1L8WGA1_9ENTE</name>
<sequence>MQNQMVHADSKSTQARVVVNPGQLSIKSADNLVFADIQIDGTDHVVHEPEGTNAKVTVEDFRGTTSKGWTLKAKLSEGNFNGLGLKLTPALNTNTEVATVATNTSNLNNQDQLIASIDNDRIANSDFETEILLNATLNIPKNTKVNTYTTTIIWNLAEGPETADE</sequence>
<organism evidence="2 3">
    <name type="scientific">Enterococcus ratti</name>
    <dbReference type="NCBI Taxonomy" id="150033"/>
    <lineage>
        <taxon>Bacteria</taxon>
        <taxon>Bacillati</taxon>
        <taxon>Bacillota</taxon>
        <taxon>Bacilli</taxon>
        <taxon>Lactobacillales</taxon>
        <taxon>Enterococcaceae</taxon>
        <taxon>Enterococcus</taxon>
    </lineage>
</organism>
<dbReference type="InterPro" id="IPR027994">
    <property type="entry name" value="WxL_dom"/>
</dbReference>
<dbReference type="STRING" id="150033.RV14_GL000712"/>
<gene>
    <name evidence="2" type="ORF">RV14_GL000712</name>
</gene>
<evidence type="ECO:0000313" key="3">
    <source>
        <dbReference type="Proteomes" id="UP000182152"/>
    </source>
</evidence>
<accession>A0A1L8WGA1</accession>
<keyword evidence="3" id="KW-1185">Reference proteome</keyword>
<proteinExistence type="predicted"/>
<dbReference type="AlphaFoldDB" id="A0A1L8WGA1"/>
<feature type="domain" description="WxL" evidence="1">
    <location>
        <begin position="20"/>
        <end position="160"/>
    </location>
</feature>
<dbReference type="Pfam" id="PF13731">
    <property type="entry name" value="WxL"/>
    <property type="match status" value="1"/>
</dbReference>
<dbReference type="Proteomes" id="UP000182152">
    <property type="component" value="Unassembled WGS sequence"/>
</dbReference>
<dbReference type="EMBL" id="JXLB01000016">
    <property type="protein sequence ID" value="OJG80053.1"/>
    <property type="molecule type" value="Genomic_DNA"/>
</dbReference>
<comment type="caution">
    <text evidence="2">The sequence shown here is derived from an EMBL/GenBank/DDBJ whole genome shotgun (WGS) entry which is preliminary data.</text>
</comment>
<evidence type="ECO:0000313" key="2">
    <source>
        <dbReference type="EMBL" id="OJG80053.1"/>
    </source>
</evidence>
<protein>
    <recommendedName>
        <fullName evidence="1">WxL domain-containing protein</fullName>
    </recommendedName>
</protein>
<evidence type="ECO:0000259" key="1">
    <source>
        <dbReference type="Pfam" id="PF13731"/>
    </source>
</evidence>
<reference evidence="2 3" key="1">
    <citation type="submission" date="2014-12" db="EMBL/GenBank/DDBJ databases">
        <title>Draft genome sequences of 29 type strains of Enterococci.</title>
        <authorList>
            <person name="Zhong Z."/>
            <person name="Sun Z."/>
            <person name="Liu W."/>
            <person name="Zhang W."/>
            <person name="Zhang H."/>
        </authorList>
    </citation>
    <scope>NUCLEOTIDE SEQUENCE [LARGE SCALE GENOMIC DNA]</scope>
    <source>
        <strain evidence="2 3">DSM 15687</strain>
    </source>
</reference>